<keyword evidence="1" id="KW-0378">Hydrolase</keyword>
<dbReference type="Pfam" id="PF05013">
    <property type="entry name" value="FGase"/>
    <property type="match status" value="1"/>
</dbReference>
<dbReference type="EMBL" id="CP042914">
    <property type="protein sequence ID" value="QEG38312.1"/>
    <property type="molecule type" value="Genomic_DNA"/>
</dbReference>
<dbReference type="SUPFAM" id="SSF53187">
    <property type="entry name" value="Zn-dependent exopeptidases"/>
    <property type="match status" value="1"/>
</dbReference>
<proteinExistence type="predicted"/>
<dbReference type="AlphaFoldDB" id="A0A5B9QKN9"/>
<sequence>MSAHPVGVLITCEHGGNDVPDDLRDGFATVDAARHLNSHRGYDPGSLLIAQWIAQAFAAPLEFSTVSRLVVDLNRSVDSLELFSKFIRNRELAIRHKILQTYYYPYRERVSSLVAAQSSERLLLHLSIHTFTPRYRGQIRRFDLGVLFDPTRSPECVFGERLVEQLRAQGFRTLANQPYEGIADGLTTALRAKFARERYVGIELEVNNRFAKLSAASQEQWCKRIIAAVKAVSL</sequence>
<reference evidence="1 2" key="1">
    <citation type="submission" date="2019-08" db="EMBL/GenBank/DDBJ databases">
        <title>Deep-cultivation of Planctomycetes and their phenomic and genomic characterization uncovers novel biology.</title>
        <authorList>
            <person name="Wiegand S."/>
            <person name="Jogler M."/>
            <person name="Boedeker C."/>
            <person name="Pinto D."/>
            <person name="Vollmers J."/>
            <person name="Rivas-Marin E."/>
            <person name="Kohn T."/>
            <person name="Peeters S.H."/>
            <person name="Heuer A."/>
            <person name="Rast P."/>
            <person name="Oberbeckmann S."/>
            <person name="Bunk B."/>
            <person name="Jeske O."/>
            <person name="Meyerdierks A."/>
            <person name="Storesund J.E."/>
            <person name="Kallscheuer N."/>
            <person name="Luecker S."/>
            <person name="Lage O.M."/>
            <person name="Pohl T."/>
            <person name="Merkel B.J."/>
            <person name="Hornburger P."/>
            <person name="Mueller R.-W."/>
            <person name="Bruemmer F."/>
            <person name="Labrenz M."/>
            <person name="Spormann A.M."/>
            <person name="Op den Camp H."/>
            <person name="Overmann J."/>
            <person name="Amann R."/>
            <person name="Jetten M.S.M."/>
            <person name="Mascher T."/>
            <person name="Medema M.H."/>
            <person name="Devos D.P."/>
            <person name="Kaster A.-K."/>
            <person name="Ovreas L."/>
            <person name="Rohde M."/>
            <person name="Galperin M.Y."/>
            <person name="Jogler C."/>
        </authorList>
    </citation>
    <scope>NUCLEOTIDE SEQUENCE [LARGE SCALE GENOMIC DNA]</scope>
    <source>
        <strain evidence="1 2">UC8</strain>
    </source>
</reference>
<keyword evidence="2" id="KW-1185">Reference proteome</keyword>
<evidence type="ECO:0000313" key="2">
    <source>
        <dbReference type="Proteomes" id="UP000325286"/>
    </source>
</evidence>
<gene>
    <name evidence="1" type="ORF">UC8_02690</name>
</gene>
<dbReference type="GO" id="GO:0016787">
    <property type="term" value="F:hydrolase activity"/>
    <property type="evidence" value="ECO:0007669"/>
    <property type="project" value="UniProtKB-KW"/>
</dbReference>
<dbReference type="RefSeq" id="WP_068141696.1">
    <property type="nucleotide sequence ID" value="NZ_CP042914.1"/>
</dbReference>
<accession>A0A5B9QKN9</accession>
<evidence type="ECO:0000313" key="1">
    <source>
        <dbReference type="EMBL" id="QEG38312.1"/>
    </source>
</evidence>
<dbReference type="Proteomes" id="UP000325286">
    <property type="component" value="Chromosome"/>
</dbReference>
<organism evidence="1 2">
    <name type="scientific">Roseimaritima ulvae</name>
    <dbReference type="NCBI Taxonomy" id="980254"/>
    <lineage>
        <taxon>Bacteria</taxon>
        <taxon>Pseudomonadati</taxon>
        <taxon>Planctomycetota</taxon>
        <taxon>Planctomycetia</taxon>
        <taxon>Pirellulales</taxon>
        <taxon>Pirellulaceae</taxon>
        <taxon>Roseimaritima</taxon>
    </lineage>
</organism>
<dbReference type="InterPro" id="IPR007709">
    <property type="entry name" value="N-FG_amidohydro"/>
</dbReference>
<name>A0A5B9QKN9_9BACT</name>
<dbReference type="KEGG" id="rul:UC8_02690"/>
<protein>
    <submittedName>
        <fullName evidence="1">N-formylglutamate amidohydrolase</fullName>
    </submittedName>
</protein>
<dbReference type="Gene3D" id="3.40.630.40">
    <property type="entry name" value="Zn-dependent exopeptidases"/>
    <property type="match status" value="1"/>
</dbReference>